<comment type="caution">
    <text evidence="1">The sequence shown here is derived from an EMBL/GenBank/DDBJ whole genome shotgun (WGS) entry which is preliminary data.</text>
</comment>
<name>A0ACB7TIX6_HYAAI</name>
<dbReference type="Proteomes" id="UP000821845">
    <property type="component" value="Chromosome 1"/>
</dbReference>
<evidence type="ECO:0000313" key="1">
    <source>
        <dbReference type="EMBL" id="KAH6946071.1"/>
    </source>
</evidence>
<organism evidence="1 2">
    <name type="scientific">Hyalomma asiaticum</name>
    <name type="common">Tick</name>
    <dbReference type="NCBI Taxonomy" id="266040"/>
    <lineage>
        <taxon>Eukaryota</taxon>
        <taxon>Metazoa</taxon>
        <taxon>Ecdysozoa</taxon>
        <taxon>Arthropoda</taxon>
        <taxon>Chelicerata</taxon>
        <taxon>Arachnida</taxon>
        <taxon>Acari</taxon>
        <taxon>Parasitiformes</taxon>
        <taxon>Ixodida</taxon>
        <taxon>Ixodoidea</taxon>
        <taxon>Ixodidae</taxon>
        <taxon>Hyalomminae</taxon>
        <taxon>Hyalomma</taxon>
    </lineage>
</organism>
<evidence type="ECO:0000313" key="2">
    <source>
        <dbReference type="Proteomes" id="UP000821845"/>
    </source>
</evidence>
<reference evidence="1" key="1">
    <citation type="submission" date="2020-05" db="EMBL/GenBank/DDBJ databases">
        <title>Large-scale comparative analyses of tick genomes elucidate their genetic diversity and vector capacities.</title>
        <authorList>
            <person name="Jia N."/>
            <person name="Wang J."/>
            <person name="Shi W."/>
            <person name="Du L."/>
            <person name="Sun Y."/>
            <person name="Zhan W."/>
            <person name="Jiang J."/>
            <person name="Wang Q."/>
            <person name="Zhang B."/>
            <person name="Ji P."/>
            <person name="Sakyi L.B."/>
            <person name="Cui X."/>
            <person name="Yuan T."/>
            <person name="Jiang B."/>
            <person name="Yang W."/>
            <person name="Lam T.T.-Y."/>
            <person name="Chang Q."/>
            <person name="Ding S."/>
            <person name="Wang X."/>
            <person name="Zhu J."/>
            <person name="Ruan X."/>
            <person name="Zhao L."/>
            <person name="Wei J."/>
            <person name="Que T."/>
            <person name="Du C."/>
            <person name="Cheng J."/>
            <person name="Dai P."/>
            <person name="Han X."/>
            <person name="Huang E."/>
            <person name="Gao Y."/>
            <person name="Liu J."/>
            <person name="Shao H."/>
            <person name="Ye R."/>
            <person name="Li L."/>
            <person name="Wei W."/>
            <person name="Wang X."/>
            <person name="Wang C."/>
            <person name="Yang T."/>
            <person name="Huo Q."/>
            <person name="Li W."/>
            <person name="Guo W."/>
            <person name="Chen H."/>
            <person name="Zhou L."/>
            <person name="Ni X."/>
            <person name="Tian J."/>
            <person name="Zhou Y."/>
            <person name="Sheng Y."/>
            <person name="Liu T."/>
            <person name="Pan Y."/>
            <person name="Xia L."/>
            <person name="Li J."/>
            <person name="Zhao F."/>
            <person name="Cao W."/>
        </authorList>
    </citation>
    <scope>NUCLEOTIDE SEQUENCE</scope>
    <source>
        <strain evidence="1">Hyas-2018</strain>
    </source>
</reference>
<dbReference type="EMBL" id="CM023481">
    <property type="protein sequence ID" value="KAH6946071.1"/>
    <property type="molecule type" value="Genomic_DNA"/>
</dbReference>
<accession>A0ACB7TIX6</accession>
<protein>
    <submittedName>
        <fullName evidence="1">Uncharacterized protein</fullName>
    </submittedName>
</protein>
<proteinExistence type="predicted"/>
<keyword evidence="2" id="KW-1185">Reference proteome</keyword>
<gene>
    <name evidence="1" type="ORF">HPB50_011466</name>
</gene>
<sequence>MCGFLKPSLGQARRICRILCSEWWRQVRFFHDCLVVACSTETTYRQQGSLQEWRATTKRVTEFLWNVVRTTLPTKKKKGRPQGDIRTLGDCSVPENVWNVLCLGPKFAFEPKVPPAERVALSRSISRFVPEAEQARNGPNSIKFLLHKDPPKKKPMQGPIICRVQAESATAISLFWEYSDLDAVDVEGFYIYLQADTECW</sequence>